<dbReference type="InterPro" id="IPR020084">
    <property type="entry name" value="NUDIX_hydrolase_CS"/>
</dbReference>
<name>A0A1H9PTW3_9SPHI</name>
<dbReference type="GO" id="GO:0006167">
    <property type="term" value="P:AMP biosynthetic process"/>
    <property type="evidence" value="ECO:0007669"/>
    <property type="project" value="TreeGrafter"/>
</dbReference>
<evidence type="ECO:0000256" key="1">
    <source>
        <dbReference type="ARBA" id="ARBA00022801"/>
    </source>
</evidence>
<accession>A0A1H9PTW3</accession>
<dbReference type="RefSeq" id="WP_090883948.1">
    <property type="nucleotide sequence ID" value="NZ_FOGG01000010.1"/>
</dbReference>
<evidence type="ECO:0000313" key="3">
    <source>
        <dbReference type="EMBL" id="SER51285.1"/>
    </source>
</evidence>
<protein>
    <submittedName>
        <fullName evidence="3">Predicted NTP pyrophosphohydrolase, NUDIX family</fullName>
    </submittedName>
</protein>
<dbReference type="CDD" id="cd04662">
    <property type="entry name" value="NUDIX_Hydrolase"/>
    <property type="match status" value="1"/>
</dbReference>
<dbReference type="Proteomes" id="UP000199572">
    <property type="component" value="Unassembled WGS sequence"/>
</dbReference>
<dbReference type="OrthoDB" id="954553at2"/>
<dbReference type="Pfam" id="PF00293">
    <property type="entry name" value="NUDIX"/>
    <property type="match status" value="1"/>
</dbReference>
<evidence type="ECO:0000259" key="2">
    <source>
        <dbReference type="PROSITE" id="PS51462"/>
    </source>
</evidence>
<dbReference type="Gene3D" id="3.90.79.10">
    <property type="entry name" value="Nucleoside Triphosphate Pyrophosphohydrolase"/>
    <property type="match status" value="1"/>
</dbReference>
<keyword evidence="1 3" id="KW-0378">Hydrolase</keyword>
<dbReference type="STRING" id="390241.SAMN04488023_11093"/>
<dbReference type="AlphaFoldDB" id="A0A1H9PTW3"/>
<dbReference type="PROSITE" id="PS51462">
    <property type="entry name" value="NUDIX"/>
    <property type="match status" value="1"/>
</dbReference>
<dbReference type="InterPro" id="IPR000086">
    <property type="entry name" value="NUDIX_hydrolase_dom"/>
</dbReference>
<dbReference type="PANTHER" id="PTHR21340">
    <property type="entry name" value="DIADENOSINE 5,5-P1,P4-TETRAPHOSPHATE PYROPHOSPHOHYDROLASE MUTT"/>
    <property type="match status" value="1"/>
</dbReference>
<dbReference type="PROSITE" id="PS00893">
    <property type="entry name" value="NUDIX_BOX"/>
    <property type="match status" value="1"/>
</dbReference>
<dbReference type="InterPro" id="IPR051325">
    <property type="entry name" value="Nudix_hydrolase_domain"/>
</dbReference>
<dbReference type="InterPro" id="IPR015797">
    <property type="entry name" value="NUDIX_hydrolase-like_dom_sf"/>
</dbReference>
<dbReference type="EMBL" id="FOGG01000010">
    <property type="protein sequence ID" value="SER51285.1"/>
    <property type="molecule type" value="Genomic_DNA"/>
</dbReference>
<feature type="domain" description="Nudix hydrolase" evidence="2">
    <location>
        <begin position="1"/>
        <end position="148"/>
    </location>
</feature>
<proteinExistence type="predicted"/>
<dbReference type="PANTHER" id="PTHR21340:SF7">
    <property type="entry name" value="NUDIX HYDROLASE DOMAIN-CONTAINING PROTEIN"/>
    <property type="match status" value="1"/>
</dbReference>
<keyword evidence="4" id="KW-1185">Reference proteome</keyword>
<evidence type="ECO:0000313" key="4">
    <source>
        <dbReference type="Proteomes" id="UP000199572"/>
    </source>
</evidence>
<gene>
    <name evidence="3" type="ORF">SAMN04488023_11093</name>
</gene>
<dbReference type="GO" id="GO:0004081">
    <property type="term" value="F:bis(5'-nucleosyl)-tetraphosphatase (asymmetrical) activity"/>
    <property type="evidence" value="ECO:0007669"/>
    <property type="project" value="TreeGrafter"/>
</dbReference>
<dbReference type="SUPFAM" id="SSF55811">
    <property type="entry name" value="Nudix"/>
    <property type="match status" value="1"/>
</dbReference>
<reference evidence="4" key="1">
    <citation type="submission" date="2016-10" db="EMBL/GenBank/DDBJ databases">
        <authorList>
            <person name="Varghese N."/>
            <person name="Submissions S."/>
        </authorList>
    </citation>
    <scope>NUCLEOTIDE SEQUENCE [LARGE SCALE GENOMIC DNA]</scope>
    <source>
        <strain evidence="4">DSM 18610</strain>
    </source>
</reference>
<sequence>MKQSAGLLLYRKINQQLEFFLVHPGGPYFAKKDAGFWTIPKGELEENEAPLNAAIREFEEETGFKPSGSFIELGAITQKGGKKVFCWALQADVDLENMKSNLFEMEWPPRSGKMKAFPEIDRAAWFSYEDAEKKINERQIPFLLEIKDKL</sequence>
<organism evidence="3 4">
    <name type="scientific">Pedobacter rhizosphaerae</name>
    <dbReference type="NCBI Taxonomy" id="390241"/>
    <lineage>
        <taxon>Bacteria</taxon>
        <taxon>Pseudomonadati</taxon>
        <taxon>Bacteroidota</taxon>
        <taxon>Sphingobacteriia</taxon>
        <taxon>Sphingobacteriales</taxon>
        <taxon>Sphingobacteriaceae</taxon>
        <taxon>Pedobacter</taxon>
    </lineage>
</organism>
<dbReference type="GO" id="GO:0006754">
    <property type="term" value="P:ATP biosynthetic process"/>
    <property type="evidence" value="ECO:0007669"/>
    <property type="project" value="TreeGrafter"/>
</dbReference>